<comment type="similarity">
    <text evidence="5">Belongs to the bacterial ribosomal protein bL25 family. CTC subfamily.</text>
</comment>
<dbReference type="InterPro" id="IPR037121">
    <property type="entry name" value="Ribosomal_bL25_C"/>
</dbReference>
<sequence>MDKYLLNGLLRGDQKIEAVRASGGLLVNVYGVGQPNQDLVLPYKEFYKVYQKASESTLIDLQVNGTDAGKVLIQEVQSDPVSGKVVHLDLRRIDMNKSLVVNVELNFVGESPAVKSLGGTLVKSVEEVEVECLPKDLVEHIDVDLSVLKTYDDAIKVKDLPLPAGVVILSPNADNIVATAIPALTEEQIKAMEEENQVADVSKIEVVGKKEELAEGEEAATEGKDAPKDEEKKD</sequence>
<reference evidence="9 10" key="1">
    <citation type="journal article" date="2016" name="Nat. Commun.">
        <title>Thousands of microbial genomes shed light on interconnected biogeochemical processes in an aquifer system.</title>
        <authorList>
            <person name="Anantharaman K."/>
            <person name="Brown C.T."/>
            <person name="Hug L.A."/>
            <person name="Sharon I."/>
            <person name="Castelle C.J."/>
            <person name="Probst A.J."/>
            <person name="Thomas B.C."/>
            <person name="Singh A."/>
            <person name="Wilkins M.J."/>
            <person name="Karaoz U."/>
            <person name="Brodie E.L."/>
            <person name="Williams K.H."/>
            <person name="Hubbard S.S."/>
            <person name="Banfield J.F."/>
        </authorList>
    </citation>
    <scope>NUCLEOTIDE SEQUENCE [LARGE SCALE GENOMIC DNA]</scope>
</reference>
<dbReference type="Gene3D" id="2.170.120.20">
    <property type="entry name" value="Ribosomal protein L25, beta domain"/>
    <property type="match status" value="1"/>
</dbReference>
<keyword evidence="3 5" id="KW-0689">Ribosomal protein</keyword>
<accession>A0A1F6PDX2</accession>
<evidence type="ECO:0000259" key="8">
    <source>
        <dbReference type="Pfam" id="PF14693"/>
    </source>
</evidence>
<keyword evidence="1 5" id="KW-0699">rRNA-binding</keyword>
<feature type="domain" description="Large ribosomal subunit protein bL25 beta" evidence="8">
    <location>
        <begin position="100"/>
        <end position="180"/>
    </location>
</feature>
<dbReference type="Proteomes" id="UP000178254">
    <property type="component" value="Unassembled WGS sequence"/>
</dbReference>
<dbReference type="InterPro" id="IPR020930">
    <property type="entry name" value="Ribosomal_uL5_bac-type"/>
</dbReference>
<keyword evidence="4 5" id="KW-0687">Ribonucleoprotein</keyword>
<dbReference type="InterPro" id="IPR020056">
    <property type="entry name" value="Rbsml_bL25/Gln-tRNA_synth_N"/>
</dbReference>
<dbReference type="HAMAP" id="MF_01334">
    <property type="entry name" value="Ribosomal_bL25_CTC"/>
    <property type="match status" value="1"/>
</dbReference>
<dbReference type="GO" id="GO:0006412">
    <property type="term" value="P:translation"/>
    <property type="evidence" value="ECO:0007669"/>
    <property type="project" value="UniProtKB-UniRule"/>
</dbReference>
<dbReference type="GO" id="GO:0008097">
    <property type="term" value="F:5S rRNA binding"/>
    <property type="evidence" value="ECO:0007669"/>
    <property type="project" value="InterPro"/>
</dbReference>
<evidence type="ECO:0000313" key="10">
    <source>
        <dbReference type="Proteomes" id="UP000178254"/>
    </source>
</evidence>
<dbReference type="Gene3D" id="2.40.240.10">
    <property type="entry name" value="Ribosomal Protein L25, Chain P"/>
    <property type="match status" value="1"/>
</dbReference>
<dbReference type="PANTHER" id="PTHR33284">
    <property type="entry name" value="RIBOSOMAL PROTEIN L25/GLN-TRNA SYNTHETASE, ANTI-CODON-BINDING DOMAIN-CONTAINING PROTEIN"/>
    <property type="match status" value="1"/>
</dbReference>
<comment type="subunit">
    <text evidence="5">Part of the 50S ribosomal subunit; part of the 5S rRNA/L5/L18/L25 subcomplex. Contacts the 5S rRNA. Binds to the 5S rRNA independently of L5 and L18.</text>
</comment>
<evidence type="ECO:0000256" key="2">
    <source>
        <dbReference type="ARBA" id="ARBA00022884"/>
    </source>
</evidence>
<evidence type="ECO:0000256" key="6">
    <source>
        <dbReference type="SAM" id="MobiDB-lite"/>
    </source>
</evidence>
<dbReference type="InterPro" id="IPR001021">
    <property type="entry name" value="Ribosomal_bL25_long"/>
</dbReference>
<dbReference type="PANTHER" id="PTHR33284:SF1">
    <property type="entry name" value="RIBOSOMAL PROTEIN L25_GLN-TRNA SYNTHETASE, ANTI-CODON-BINDING DOMAIN-CONTAINING PROTEIN"/>
    <property type="match status" value="1"/>
</dbReference>
<dbReference type="InterPro" id="IPR029751">
    <property type="entry name" value="Ribosomal_L25_dom"/>
</dbReference>
<dbReference type="NCBIfam" id="TIGR00731">
    <property type="entry name" value="bL25_bact_ctc"/>
    <property type="match status" value="1"/>
</dbReference>
<dbReference type="InterPro" id="IPR020057">
    <property type="entry name" value="Ribosomal_bL25_b-dom"/>
</dbReference>
<evidence type="ECO:0000256" key="4">
    <source>
        <dbReference type="ARBA" id="ARBA00023274"/>
    </source>
</evidence>
<dbReference type="Pfam" id="PF14693">
    <property type="entry name" value="Ribosomal_TL5_C"/>
    <property type="match status" value="1"/>
</dbReference>
<proteinExistence type="inferred from homology"/>
<gene>
    <name evidence="5" type="primary">rplY</name>
    <name evidence="5" type="synonym">ctc</name>
    <name evidence="9" type="ORF">A2538_00720</name>
</gene>
<evidence type="ECO:0000256" key="5">
    <source>
        <dbReference type="HAMAP-Rule" id="MF_01334"/>
    </source>
</evidence>
<evidence type="ECO:0000256" key="3">
    <source>
        <dbReference type="ARBA" id="ARBA00022980"/>
    </source>
</evidence>
<dbReference type="InterPro" id="IPR011035">
    <property type="entry name" value="Ribosomal_bL25/Gln-tRNA_synth"/>
</dbReference>
<protein>
    <recommendedName>
        <fullName evidence="5">Large ribosomal subunit protein bL25</fullName>
    </recommendedName>
    <alternativeName>
        <fullName evidence="5">General stress protein CTC</fullName>
    </alternativeName>
</protein>
<dbReference type="STRING" id="1798709.A2538_00720"/>
<feature type="region of interest" description="Disordered" evidence="6">
    <location>
        <begin position="212"/>
        <end position="234"/>
    </location>
</feature>
<dbReference type="AlphaFoldDB" id="A0A1F6PDX2"/>
<dbReference type="Pfam" id="PF01386">
    <property type="entry name" value="Ribosomal_L25p"/>
    <property type="match status" value="1"/>
</dbReference>
<dbReference type="CDD" id="cd00495">
    <property type="entry name" value="Ribosomal_L25_TL5_CTC"/>
    <property type="match status" value="1"/>
</dbReference>
<evidence type="ECO:0000256" key="1">
    <source>
        <dbReference type="ARBA" id="ARBA00022730"/>
    </source>
</evidence>
<dbReference type="SUPFAM" id="SSF50715">
    <property type="entry name" value="Ribosomal protein L25-like"/>
    <property type="match status" value="1"/>
</dbReference>
<comment type="function">
    <text evidence="5">This is one of the proteins that binds to the 5S RNA in the ribosome where it forms part of the central protuberance.</text>
</comment>
<name>A0A1F6PDX2_9BACT</name>
<comment type="caution">
    <text evidence="9">The sequence shown here is derived from an EMBL/GenBank/DDBJ whole genome shotgun (WGS) entry which is preliminary data.</text>
</comment>
<dbReference type="GO" id="GO:0003735">
    <property type="term" value="F:structural constituent of ribosome"/>
    <property type="evidence" value="ECO:0007669"/>
    <property type="project" value="InterPro"/>
</dbReference>
<organism evidence="9 10">
    <name type="scientific">Candidatus Magasanikbacteria bacterium RIFOXYD2_FULL_41_14</name>
    <dbReference type="NCBI Taxonomy" id="1798709"/>
    <lineage>
        <taxon>Bacteria</taxon>
        <taxon>Candidatus Magasanikiibacteriota</taxon>
    </lineage>
</organism>
<evidence type="ECO:0000313" key="9">
    <source>
        <dbReference type="EMBL" id="OGH94318.1"/>
    </source>
</evidence>
<evidence type="ECO:0000259" key="7">
    <source>
        <dbReference type="Pfam" id="PF01386"/>
    </source>
</evidence>
<dbReference type="EMBL" id="MFRE01000009">
    <property type="protein sequence ID" value="OGH94318.1"/>
    <property type="molecule type" value="Genomic_DNA"/>
</dbReference>
<feature type="compositionally biased region" description="Basic and acidic residues" evidence="6">
    <location>
        <begin position="221"/>
        <end position="234"/>
    </location>
</feature>
<feature type="domain" description="Large ribosomal subunit protein bL25 L25" evidence="7">
    <location>
        <begin position="11"/>
        <end position="90"/>
    </location>
</feature>
<dbReference type="GO" id="GO:0022625">
    <property type="term" value="C:cytosolic large ribosomal subunit"/>
    <property type="evidence" value="ECO:0007669"/>
    <property type="project" value="TreeGrafter"/>
</dbReference>
<keyword evidence="2 5" id="KW-0694">RNA-binding</keyword>